<dbReference type="Pfam" id="PF12777">
    <property type="entry name" value="MT"/>
    <property type="match status" value="1"/>
</dbReference>
<keyword evidence="6" id="KW-0547">Nucleotide-binding</keyword>
<dbReference type="FunFam" id="1.20.920.20:FF:000001">
    <property type="entry name" value="dynein heavy chain 2, axonemal"/>
    <property type="match status" value="1"/>
</dbReference>
<evidence type="ECO:0000256" key="10">
    <source>
        <dbReference type="ARBA" id="ARBA00023069"/>
    </source>
</evidence>
<feature type="coiled-coil region" evidence="14">
    <location>
        <begin position="1068"/>
        <end position="1095"/>
    </location>
</feature>
<name>A0A8S1KX49_PARPR</name>
<dbReference type="GO" id="GO:0005874">
    <property type="term" value="C:microtubule"/>
    <property type="evidence" value="ECO:0007669"/>
    <property type="project" value="UniProtKB-KW"/>
</dbReference>
<dbReference type="FunFam" id="3.20.180.20:FF:000001">
    <property type="entry name" value="Dynein axonemal heavy chain 5"/>
    <property type="match status" value="1"/>
</dbReference>
<dbReference type="GO" id="GO:0008569">
    <property type="term" value="F:minus-end-directed microtubule motor activity"/>
    <property type="evidence" value="ECO:0007669"/>
    <property type="project" value="InterPro"/>
</dbReference>
<keyword evidence="5" id="KW-0677">Repeat</keyword>
<keyword evidence="11" id="KW-0505">Motor protein</keyword>
<evidence type="ECO:0000256" key="8">
    <source>
        <dbReference type="ARBA" id="ARBA00023017"/>
    </source>
</evidence>
<feature type="coiled-coil region" evidence="14">
    <location>
        <begin position="928"/>
        <end position="987"/>
    </location>
</feature>
<dbReference type="InterPro" id="IPR035699">
    <property type="entry name" value="AAA_6"/>
</dbReference>
<dbReference type="Pfam" id="PF12780">
    <property type="entry name" value="AAA_8"/>
    <property type="match status" value="1"/>
</dbReference>
<dbReference type="GO" id="GO:0005524">
    <property type="term" value="F:ATP binding"/>
    <property type="evidence" value="ECO:0007669"/>
    <property type="project" value="UniProtKB-KW"/>
</dbReference>
<keyword evidence="4" id="KW-0493">Microtubule</keyword>
<dbReference type="FunFam" id="1.20.140.100:FF:000001">
    <property type="entry name" value="dynein heavy chain 17, axonemal"/>
    <property type="match status" value="1"/>
</dbReference>
<dbReference type="Pfam" id="PF12775">
    <property type="entry name" value="AAA_7"/>
    <property type="match status" value="1"/>
</dbReference>
<dbReference type="GO" id="GO:0051959">
    <property type="term" value="F:dynein light intermediate chain binding"/>
    <property type="evidence" value="ECO:0007669"/>
    <property type="project" value="InterPro"/>
</dbReference>
<keyword evidence="13" id="KW-0966">Cell projection</keyword>
<dbReference type="InterPro" id="IPR041658">
    <property type="entry name" value="AAA_lid_11"/>
</dbReference>
<comment type="caution">
    <text evidence="16">The sequence shown here is derived from an EMBL/GenBank/DDBJ whole genome shotgun (WGS) entry which is preliminary data.</text>
</comment>
<keyword evidence="12" id="KW-0206">Cytoskeleton</keyword>
<feature type="coiled-coil region" evidence="14">
    <location>
        <begin position="3137"/>
        <end position="3206"/>
    </location>
</feature>
<keyword evidence="10" id="KW-0969">Cilium</keyword>
<dbReference type="InterPro" id="IPR013602">
    <property type="entry name" value="Dynein_heavy_linker"/>
</dbReference>
<dbReference type="Pfam" id="PF18198">
    <property type="entry name" value="AAA_lid_11"/>
    <property type="match status" value="1"/>
</dbReference>
<dbReference type="SMART" id="SM00382">
    <property type="entry name" value="AAA"/>
    <property type="match status" value="3"/>
</dbReference>
<keyword evidence="17" id="KW-1185">Reference proteome</keyword>
<dbReference type="Pfam" id="PF12774">
    <property type="entry name" value="AAA_6"/>
    <property type="match status" value="1"/>
</dbReference>
<feature type="coiled-coil region" evidence="14">
    <location>
        <begin position="1017"/>
        <end position="1044"/>
    </location>
</feature>
<feature type="domain" description="AAA+ ATPase" evidence="15">
    <location>
        <begin position="1678"/>
        <end position="1823"/>
    </location>
</feature>
<evidence type="ECO:0000256" key="12">
    <source>
        <dbReference type="ARBA" id="ARBA00023212"/>
    </source>
</evidence>
<dbReference type="GO" id="GO:0030286">
    <property type="term" value="C:dynein complex"/>
    <property type="evidence" value="ECO:0007669"/>
    <property type="project" value="UniProtKB-KW"/>
</dbReference>
<evidence type="ECO:0000256" key="6">
    <source>
        <dbReference type="ARBA" id="ARBA00022741"/>
    </source>
</evidence>
<dbReference type="InterPro" id="IPR041466">
    <property type="entry name" value="Dynein_AAA5_ext"/>
</dbReference>
<evidence type="ECO:0000256" key="11">
    <source>
        <dbReference type="ARBA" id="ARBA00023175"/>
    </source>
</evidence>
<comment type="subcellular location">
    <subcellularLocation>
        <location evidence="1">Cytoplasm</location>
        <location evidence="1">Cytoskeleton</location>
        <location evidence="1">Cilium axoneme</location>
    </subcellularLocation>
</comment>
<evidence type="ECO:0000313" key="17">
    <source>
        <dbReference type="Proteomes" id="UP000688137"/>
    </source>
</evidence>
<dbReference type="FunFam" id="1.20.920.30:FF:000002">
    <property type="entry name" value="Dynein axonemal heavy chain 3"/>
    <property type="match status" value="1"/>
</dbReference>
<evidence type="ECO:0000256" key="13">
    <source>
        <dbReference type="ARBA" id="ARBA00023273"/>
    </source>
</evidence>
<accession>A0A8S1KX49</accession>
<dbReference type="FunFam" id="3.40.50.300:FF:000049">
    <property type="entry name" value="Dynein, axonemal, heavy chain 5"/>
    <property type="match status" value="1"/>
</dbReference>
<evidence type="ECO:0000256" key="14">
    <source>
        <dbReference type="SAM" id="Coils"/>
    </source>
</evidence>
<evidence type="ECO:0000256" key="9">
    <source>
        <dbReference type="ARBA" id="ARBA00023054"/>
    </source>
</evidence>
<dbReference type="Pfam" id="PF03028">
    <property type="entry name" value="Dynein_heavy"/>
    <property type="match status" value="1"/>
</dbReference>
<dbReference type="InterPro" id="IPR024317">
    <property type="entry name" value="Dynein_heavy_chain_D4_dom"/>
</dbReference>
<evidence type="ECO:0000256" key="3">
    <source>
        <dbReference type="ARBA" id="ARBA00022490"/>
    </source>
</evidence>
<keyword evidence="8" id="KW-0243">Dynein</keyword>
<gene>
    <name evidence="16" type="ORF">PPRIM_AZ9-3.1.T0280151</name>
</gene>
<feature type="domain" description="AAA+ ATPase" evidence="15">
    <location>
        <begin position="2323"/>
        <end position="2470"/>
    </location>
</feature>
<evidence type="ECO:0000313" key="16">
    <source>
        <dbReference type="EMBL" id="CAD8058971.1"/>
    </source>
</evidence>
<dbReference type="InterPro" id="IPR041228">
    <property type="entry name" value="Dynein_C"/>
</dbReference>
<feature type="coiled-coil region" evidence="14">
    <location>
        <begin position="584"/>
        <end position="611"/>
    </location>
</feature>
<dbReference type="GO" id="GO:0005930">
    <property type="term" value="C:axoneme"/>
    <property type="evidence" value="ECO:0007669"/>
    <property type="project" value="UniProtKB-SubCell"/>
</dbReference>
<reference evidence="16" key="1">
    <citation type="submission" date="2021-01" db="EMBL/GenBank/DDBJ databases">
        <authorList>
            <consortium name="Genoscope - CEA"/>
            <person name="William W."/>
        </authorList>
    </citation>
    <scope>NUCLEOTIDE SEQUENCE</scope>
</reference>
<dbReference type="InterPro" id="IPR024743">
    <property type="entry name" value="Dynein_HC_stalk"/>
</dbReference>
<dbReference type="InterPro" id="IPR004273">
    <property type="entry name" value="Dynein_heavy_D6_P-loop"/>
</dbReference>
<organism evidence="16 17">
    <name type="scientific">Paramecium primaurelia</name>
    <dbReference type="NCBI Taxonomy" id="5886"/>
    <lineage>
        <taxon>Eukaryota</taxon>
        <taxon>Sar</taxon>
        <taxon>Alveolata</taxon>
        <taxon>Ciliophora</taxon>
        <taxon>Intramacronucleata</taxon>
        <taxon>Oligohymenophorea</taxon>
        <taxon>Peniculida</taxon>
        <taxon>Parameciidae</taxon>
        <taxon>Paramecium</taxon>
    </lineage>
</organism>
<keyword evidence="3" id="KW-0963">Cytoplasm</keyword>
<dbReference type="EMBL" id="CAJJDM010000027">
    <property type="protein sequence ID" value="CAD8058971.1"/>
    <property type="molecule type" value="Genomic_DNA"/>
</dbReference>
<dbReference type="FunFam" id="3.10.490.20:FF:000009">
    <property type="entry name" value="Dynein heavy chain 4"/>
    <property type="match status" value="1"/>
</dbReference>
<dbReference type="PANTHER" id="PTHR45703:SF36">
    <property type="entry name" value="DYNEIN HEAVY CHAIN, CYTOPLASMIC"/>
    <property type="match status" value="1"/>
</dbReference>
<dbReference type="Pfam" id="PF12781">
    <property type="entry name" value="AAA_9"/>
    <property type="match status" value="1"/>
</dbReference>
<evidence type="ECO:0000256" key="5">
    <source>
        <dbReference type="ARBA" id="ARBA00022737"/>
    </source>
</evidence>
<keyword evidence="7" id="KW-0067">ATP-binding</keyword>
<dbReference type="InterPro" id="IPR003593">
    <property type="entry name" value="AAA+_ATPase"/>
</dbReference>
<dbReference type="InterPro" id="IPR026983">
    <property type="entry name" value="DHC"/>
</dbReference>
<dbReference type="Pfam" id="PF22597">
    <property type="entry name" value="DYN_lid"/>
    <property type="match status" value="1"/>
</dbReference>
<dbReference type="OMA" id="HARKHRI"/>
<dbReference type="Pfam" id="PF17852">
    <property type="entry name" value="Dynein_AAA_lid"/>
    <property type="match status" value="1"/>
</dbReference>
<proteinExistence type="inferred from homology"/>
<dbReference type="FunFam" id="3.40.50.300:FF:000063">
    <property type="entry name" value="dynein heavy chain 6, axonemal"/>
    <property type="match status" value="1"/>
</dbReference>
<comment type="similarity">
    <text evidence="2">Belongs to the dynein heavy chain family.</text>
</comment>
<keyword evidence="9 14" id="KW-0175">Coiled coil</keyword>
<evidence type="ECO:0000256" key="4">
    <source>
        <dbReference type="ARBA" id="ARBA00022701"/>
    </source>
</evidence>
<dbReference type="PANTHER" id="PTHR45703">
    <property type="entry name" value="DYNEIN HEAVY CHAIN"/>
    <property type="match status" value="1"/>
</dbReference>
<dbReference type="GO" id="GO:0045505">
    <property type="term" value="F:dynein intermediate chain binding"/>
    <property type="evidence" value="ECO:0007669"/>
    <property type="project" value="InterPro"/>
</dbReference>
<sequence>MSQKRLPSGKQDRHIQAIKKYQEYENSKTSQAKLNDMIKGTKTIQLLPKPGEFVTVASDKQSNQQPYMDIPIKDLLDGTKTFTELKLQSIERQAQRQMKKPREKDRFDEGVLRRDDLKPPQSELDEFGVERGVQPKFTQNIREIMKNQHKEMLTPAEQLIKDLQEKRLPQIQHSYSQKIVRPISANFVIKALNIGEEKLENSKGIQQQLFRTKRSQLQSAKPRNLYMPYFPEEIKHLTGYQTIKLKADDFIQTYTEEYMKEKEEKMLKKHFQVSAVDPRLQSPYMRVNPNTEQIIREKQDELGELELTKYREKLFMAQPYEMKQIFLPLDYYYMEDETGDELIEQYKEQDGKCFGFSKWFDTSGNFTWEECLVEKYIYDTDMYEIRFIKYNKTKQVTRVNLRFKRECEAYFNQQLEIADYYRKRSEVFIKYNYMIDKMDDPTSQIQEDQLMRIQLFAMGIHFKLGSIRDPIAFYKLDPSIKFNFKRYLIPKQLSRIDLCPKELCKMKKYRYDLLIELSEEVKKQFIRANHEIQFKRMLPYHEEKKAIFKGYLPEEFFEPKYVEARFPSYGIGQQKFIELFTYMKKNLHQAVQEKNKALQDANINLIKLEEQHLFCQNYLEPQDLHELDKDMKFKIGDAIRDLKTRMYDVHYLIMEMIEVEVKQLKVIEEERLRLIVLEAERLKIQEQGLMSETLKLLQQFQKLINIKFERSGLEMWQRSITRFISYIKIDVDPNVPPLQQIYQYAKDREYKIFNDNLLINIEIKIQGLQLILEPNPEEIKRSLNNYVWLAIKELTTVPCMRSREIESAREDMIMHIFTGIDDIEILNNKQIVQQYLDLNFNLFNVYFEKLNEFESILDYDIEKRLKKGSFEEYAKELEKLIMIREDMQKYMFKKKLKLGFYYLNVEQYQQLCEDRLKKASDSLYENLIQKITKENLKIEGEIKQMIQKLTEEPKNLEEMDALRTYAKDQLKEELMIMSKKINKVMEKMTLMEKMNYKISYQNFEKTWNIYGMPLKLMRKQEKCLKRLQNNEKKFQEDLMTQQGELIGEINYISKELNELINEEDINQINQIANRFADLGEKMERAIEEAEIINRREAILKWKLTDYQEVDKIKKLFTPYYKVWALGRDYYFKIPPALSGPLINIDRDQLTQDVTEAWTELFKLEKTIFKIIPHMYQVTMAIRKLYEDFKPYLPLINDLRNPALKKQHWVSLTSLLKLDDDPNFSLNTLLEKGVMDLKEEIREISETASKQSSFERSINKMKSEWKNIKFELILFRDTETYILKSVEPILDKLDEDITKMISIASSPFVAFLLQEVNSWKAQLFRAQEMIELWCKTQKSWQYLQPIFYSEDIIREMPKEGNKYSVVDKMWRALMLATFQQPLVMEACFQNRMKENFVFMIEQLDQVIKSLNDFLNKKRTAFPRFFFLSNEELLQILAQAREPRAVQRHLQKCFEGINEITFQENMLITHMISSSQEIIKLITDVNPLNSEQAVRGVEDWLYEVQQSMKLTIKTLIPQSVQIVSTNTLDKSIVQIPAQLCVLAHEIIFTNMVTQFITDYEKDATSIDKCIQQANKVLMSTVQLLHHEISNENHLQALGVLIVLQVKQKDITQELKSKNVRRVDDFEWMSQLRYYLEKDVIVKMLHTQRIYGYEYLGNQSRLVITPLTDRCYRTLMAALHMNLGGAPEGPAGTGKTETTKDLAKAMAKHCVVFNCSDSLDYLAMGKFFKGLVSCGSWACFDEFNRIELEVLSVIAQQILVIQTAIVRDNSQKVPSRVFQFEGQQLTLDSTCAIFITMNPGYQGRSELPDNLKALFRSVAMMIPNYAMITEISLYSYGFTEARELSIKITTSLKLASEQLSTQSHYDFGMRAVKSIILAAGKLKRETNTSDEIIVLRAIEDCNLPKFTQKDVPLFKAIISDLFPDIQPEERQYGELGKLIMQQIESMSLTYNDRFYTKIIQLYETVNVRHGLMVVGGTISGKTTIINILSKSLQTHIYGLNPKSITSKLLYGDVDMATNEWQDGITAVIFRECIEKEGKNWVLFDGPVDALWIENMNTVLDDNKKLCLTNGETIKLTEQMRIIFEVEDLAEASPATVSRCGMVYLEPQEIGWQSLIQVWKSHLTPNFQEPQYVELFHSLYQQLEDVFEEIKYKQLIYTASQELLASSCLKLFFAFLLKNKTKDQLLSDIEMENLKEQSRLRALQMEGKEINNVKKIKQLNDKEKFEVISFFFISVVWSIGTMLDVNYRKQFNQLIRQKLESNLEANQQPPKELSVYEIYFDVDKKNWLMWNQKLDFHIPKGTAFHEIYVPTAESASVQGLLRVFLNKQLPILLYGRTGTGKTMLIKKVLLDELDQSKFIPTITAFSATTNSGQVQDILESKLEKQKRRKGIYGPEIGKCNIIYIDDLNMPQKEQFGAQPPLELIRQWFIQQGWYDKKSLEFKTIMDIQFCAAMGFGRPNIPQRLVRHFNMIYVLSSSDDAMKYILSKFFEYGFDEYVDKVKFVSKQLPSLCLKVYKEVSQRFLPLPSRSHYLFNLRDLIKVVRGLLMVPSSKYDATGDAKQKLLKLWAHENKRVFSDRLVDEKDHKEFEQILIEILDEDCALKYSDIIGSSCRYGNWLEPHTLYKTYVELDDNNKVMEVLNEYISEFNDFYPKLKLNIVLFEDAIEFICKINRIISQPFGNALLIGLGGTGCRTLSRLSAFMQDFKIGELDFDKDLLEWYEFWREMFKNLSIKNDKSIFLLSDQQIITEVVLEDINNILNIGEIINLYNYDDKENLLSDFKENLQKDRETRIQGNISMLQLWELFVKQCKANLHLIIYLSPVGDKLKTRLRNFPSLVSCTSILWMESWSQQALQQVAEHLLPESSIAQACVGIHHAVESITEVYLQRTGYHYYVTPLSYIQLLNSFQSMYNQYSNSIQQKRDTYINGVKMLDECGLVVDKMKEELEALQPILVQKTHETDQIMKKVEQETAIAEDQRMKVKEDEIETAKKAEIAQNISNQCQERLSEAEPQLEAAIKALKTLKISDFVEMKALKNPPKPIRLTMDSVCIMLERKPKKAPDGGEDYWEEAGKVLSDPGKFIKMLEKYNRNNIPEKVITKMTQFLDKNKQFQPALISKASQAAEGLCLWVLAIYKFHFVYKEITPLREEFEKAQQSLKLAQNELAAKQQLLQEVEEKCQELRETFENENFQKQKLKAQIQDCEIKLKRALELTSGLAGEKNRWKEESIKLSNNIKSLLGDMLLSVGYLSYMGAFTISFRKTILNKWQQIIKEQNVPISESYSLLDCLSTQFELQEWILCGLPLDDFSKENAIIMQKADSYPLIIDPQGQANKFIQRKEKKINESNFKVAKQDRYLGNILETAVRDGQILLIQGIEQQLDQILDPVLSKQYQIANGKPMLSIGGNQVYVHPGFRLYLVTSLSNPHYTPSILTKVTLINFTITQEALKDQMTSILVREEDAQLEDEKIRIMNDNNYYKQKMKQIESQILEMLSKTEGSQMLEDEALILQLQQSKILSEEITLRLKEAKQTEDRINQNRLNYDLLSTFASHSYFSILKLNYLDPMYVFSLEFYQRIFKKAIRIAEKPHQKNIKQRIVFITESLKRVVFQEISRSIFVKHKNLFSFMLLITWYNSNNLINNNELQFLLTGSVLNGEEFNIENPDPTIFTQNQWEMLKNLHSIIPGLQITNSQSMISYLDDPQKNPIPEQIKHLSTFQRLLLIRAARPQLFGYYMRELIAEDLGQYFTQNLLFGLQDSFEDSGTTIPLIFVLQPGDDPQEEVKKFSFERGKVLTFVSLGKGQGENATNLIMESLALGQWVILQNCHLAISWLPQLDNLLQNINSELHKKEKDKLMKINTEFRLWMTTMSTPSFPQQLLMDAVKMTKDPPKGVKDNIQQIYMNQNSSKNEKKFYESCGEKTQEFKQFYLALCYFHAIVRERRRYGPVGWNITYDFNDSDFRISIRQLKQMLMDYQEIPFTALIYLTGECYYGGKVTDDWDRRCLRVLLTTFYRMDIFYENYKFSPIQEYCIPEAQQLNTLEQAIEFINQLPETSSPELFGLHSNASITQAQLETKHILNCLLDVGLVEQGAEENIDKNKLLLEKAQSLLILIPKQFDINVVQEKFKIEYYESMNTVLLQEILRYNNLLNILQKSLQDLIKAAQGLIVMSQQLEKMGECLLNNILPELWKQKSYPSLKSLNNYLQDLQLRVDMFNKWIQQGTPTIFWLPGFYFTQSFFTGVLQNHARKHRIPIDQLKFDFKIDIKEEEGIIIDGLYLESGKWNQEEQVIDEPVNGVIYQNFPKIQLLPKQNFIENQEDYICPVYKTLDRRGTLSTTGHSTNFIISIPIKTQLSVSHWVKRGTALVTQLNE</sequence>
<dbReference type="InterPro" id="IPR035706">
    <property type="entry name" value="AAA_9"/>
</dbReference>
<dbReference type="FunFam" id="1.10.8.710:FF:000001">
    <property type="entry name" value="Dynein axonemal heavy chain 2"/>
    <property type="match status" value="1"/>
</dbReference>
<protein>
    <recommendedName>
        <fullName evidence="15">AAA+ ATPase domain-containing protein</fullName>
    </recommendedName>
</protein>
<evidence type="ECO:0000256" key="7">
    <source>
        <dbReference type="ARBA" id="ARBA00022840"/>
    </source>
</evidence>
<dbReference type="Pfam" id="PF08393">
    <property type="entry name" value="DHC_N2"/>
    <property type="match status" value="1"/>
</dbReference>
<evidence type="ECO:0000259" key="15">
    <source>
        <dbReference type="SMART" id="SM00382"/>
    </source>
</evidence>
<dbReference type="Proteomes" id="UP000688137">
    <property type="component" value="Unassembled WGS sequence"/>
</dbReference>
<dbReference type="FunFam" id="3.40.50.300:FF:000320">
    <property type="entry name" value="Dynein, axonemal, heavy chain 5"/>
    <property type="match status" value="1"/>
</dbReference>
<dbReference type="FunFam" id="1.20.1270.280:FF:000001">
    <property type="entry name" value="dynein heavy chain 7, axonemal"/>
    <property type="match status" value="1"/>
</dbReference>
<evidence type="ECO:0000256" key="2">
    <source>
        <dbReference type="ARBA" id="ARBA00008887"/>
    </source>
</evidence>
<feature type="domain" description="AAA+ ATPase" evidence="15">
    <location>
        <begin position="1964"/>
        <end position="2105"/>
    </location>
</feature>
<dbReference type="InterPro" id="IPR054354">
    <property type="entry name" value="DYNC2H1-like_lid"/>
</dbReference>
<dbReference type="FunFam" id="1.10.8.720:FF:000001">
    <property type="entry name" value="dynein heavy chain 7, axonemal"/>
    <property type="match status" value="1"/>
</dbReference>
<dbReference type="GO" id="GO:0007018">
    <property type="term" value="P:microtubule-based movement"/>
    <property type="evidence" value="ECO:0007669"/>
    <property type="project" value="InterPro"/>
</dbReference>
<evidence type="ECO:0000256" key="1">
    <source>
        <dbReference type="ARBA" id="ARBA00004430"/>
    </source>
</evidence>
<dbReference type="Pfam" id="PF18199">
    <property type="entry name" value="Dynein_C"/>
    <property type="match status" value="1"/>
</dbReference>